<accession>A0A9X3Z2Z0</accession>
<feature type="domain" description="SLH" evidence="2">
    <location>
        <begin position="1298"/>
        <end position="1361"/>
    </location>
</feature>
<dbReference type="EMBL" id="JAPYYP010000006">
    <property type="protein sequence ID" value="MDA5108124.1"/>
    <property type="molecule type" value="Genomic_DNA"/>
</dbReference>
<dbReference type="PROSITE" id="PS51272">
    <property type="entry name" value="SLH"/>
    <property type="match status" value="3"/>
</dbReference>
<dbReference type="Proteomes" id="UP001151071">
    <property type="component" value="Unassembled WGS sequence"/>
</dbReference>
<evidence type="ECO:0000313" key="4">
    <source>
        <dbReference type="Proteomes" id="UP001151071"/>
    </source>
</evidence>
<evidence type="ECO:0000313" key="3">
    <source>
        <dbReference type="EMBL" id="MDA5108124.1"/>
    </source>
</evidence>
<feature type="chain" id="PRO_5040877968" evidence="1">
    <location>
        <begin position="34"/>
        <end position="1509"/>
    </location>
</feature>
<sequence length="1509" mass="165874">MQKTYQQFRRWLAVCLTMLLLVTGLVPAMPASAAGTWTIANPSSIVVDSSETNAFGTFSNPVEVKNRTINGIVLTNTAAAGNTVAVAVDGTQVVYNPAPAFVGQTLTLPPINIDRNGAVTKVEVWFGSEKATMYYKLVKQQTGATLQIVPPSDLVPPANPSQPGNGNSASEALVTNSGKLTNLKVKYTDPGNLDPSPVLEVQLNGKPVQTITAPTAKNDGSEIPVGTIDLTNGINVIKVVSVNTGYESLQYYDYRPQNSPIVLIDYPNQGTSVTNPVLHAENKITLRGIYGAGVTGANLRLKITTNNGQTVEDLSSTSPTLSGTNNFTFWDVPLKPGLNVISFYERVGSVTKEHYQFYVQYNNTPYIDSISVNDTPLTSATTLITVASTNRLTLNVDGKVKNAEKVVVKNATTGDEVEARVTSGAFSANLPSQLGENRLEFTVYNDNKKVGVISRTIHVVSRSQDTANQFYNVSIQMQGTPPTPVTNLVLGQVAALPGTGTPNTDKYQISGTALLQFEETDKQTIKQFKLEYKNEKTGGTFSVANITPSSRTYKGSGFTEYAITAPIASGSVDTGILEDGVTYRVTLSYEYTTTDPTTGVQTDSGFYQVNGYEYRFTYVDDTKPRFVEAYIDSTKLSEYTVNPLGKATFTVDLKTVNMSGNQTDYTVTYNGSPISYNLDALNATQFKFTLSNMPAGTGDLEIRYTNGSTALSVTYKLNIQIAPYLQLTYIDGSGQVRSFESGYQIKSDDDFVSLSGKVYNYDLTSSNIVVKLNGTPITPTLGTNNSFTISKASLQDNIKSKGEHTLEITLTTEPSVSFTYKILFITSKAPTIEDVKLKISENGKDNELVKQPTDTAYRTGAKFLSEFSFTVKDAEHVYIEKNGKRIADFRYENGDWEQKEDNQDYNDTLNQIPSGLRRDFQEYNFDAESKTSFRAKMRSSDYGDLLEQIQDEVTKSDEQEQKLALFPLTLKKNGTTTYTIVAEDGNGAVVRYEVKIDQTTNSWEIISPVKAKESDPYIVVNANSVPIKVFAENATKVMFGKTEAKVTNTTQRDFEYNEDLGKPVPKSYYVFTATVPLKAGLNKIKYTVFVGSTSYNDEVQIFNANSSVNGAEYRDVLGKKTSFSVFDKKLELKFPTGTVLVSPPNKLEGEEVTNPTKDIFVDVELYFGIADRTTGQVAIPDDDMKSKLTLNENFNYASPLYYIDAGDKNAPGGRDPYYSDGDDIDTFKDRYEDNLVPSKPGTLTIQYDPSIVNAANNILTVYYHNGDEWQNLGGVVNTSKKTITVPFAGFGYYMVMKTKESFDDVVNHDFARDAMETLYAKGIMPNYSAVSFGANRDITRGEFATMLVKALDLPINDGPYVDSRTPSAPTFNDVRPVRDTWDYQYKYIETAARAGIVRGKEPGYFRPDDPLTREEAAIMIARALNLKLGTPDAAKVALAKMFTDAKDVGYYAQPAVLAVAKAKIMAGEPNDPAAKKPTYRFLPKSNLTRAEMAVITIRVMVQLKKLPKQ</sequence>
<evidence type="ECO:0000259" key="2">
    <source>
        <dbReference type="PROSITE" id="PS51272"/>
    </source>
</evidence>
<feature type="domain" description="SLH" evidence="2">
    <location>
        <begin position="1439"/>
        <end position="1509"/>
    </location>
</feature>
<feature type="signal peptide" evidence="1">
    <location>
        <begin position="1"/>
        <end position="33"/>
    </location>
</feature>
<dbReference type="Pfam" id="PF00395">
    <property type="entry name" value="SLH"/>
    <property type="match status" value="3"/>
</dbReference>
<keyword evidence="1" id="KW-0732">Signal</keyword>
<protein>
    <submittedName>
        <fullName evidence="3">S-layer homology domain-containing protein</fullName>
    </submittedName>
</protein>
<gene>
    <name evidence="3" type="ORF">O3V59_07115</name>
</gene>
<reference evidence="3" key="1">
    <citation type="submission" date="2022-12" db="EMBL/GenBank/DDBJ databases">
        <title>Draft genome sequence of the thermophilic strain Brevibacillus thermoruber HT42, isolated from Los Humeros, Puebla, Mexico, with biotechnological potential.</title>
        <authorList>
            <person name="Lara Sanchez J."/>
            <person name="Solis Palacios R."/>
            <person name="Bustos Baena A.S."/>
            <person name="Ruz Baez A.E."/>
            <person name="Espinosa Luna G."/>
            <person name="Oliart Ros R.M."/>
        </authorList>
    </citation>
    <scope>NUCLEOTIDE SEQUENCE</scope>
    <source>
        <strain evidence="3">HT42</strain>
    </source>
</reference>
<name>A0A9X3Z2Z0_9BACL</name>
<dbReference type="InterPro" id="IPR001119">
    <property type="entry name" value="SLH_dom"/>
</dbReference>
<proteinExistence type="predicted"/>
<keyword evidence="4" id="KW-1185">Reference proteome</keyword>
<evidence type="ECO:0000256" key="1">
    <source>
        <dbReference type="SAM" id="SignalP"/>
    </source>
</evidence>
<dbReference type="RefSeq" id="WP_271139801.1">
    <property type="nucleotide sequence ID" value="NZ_JAPYYP010000006.1"/>
</dbReference>
<organism evidence="3 4">
    <name type="scientific">Brevibacillus thermoruber</name>
    <dbReference type="NCBI Taxonomy" id="33942"/>
    <lineage>
        <taxon>Bacteria</taxon>
        <taxon>Bacillati</taxon>
        <taxon>Bacillota</taxon>
        <taxon>Bacilli</taxon>
        <taxon>Bacillales</taxon>
        <taxon>Paenibacillaceae</taxon>
        <taxon>Brevibacillus</taxon>
    </lineage>
</organism>
<comment type="caution">
    <text evidence="3">The sequence shown here is derived from an EMBL/GenBank/DDBJ whole genome shotgun (WGS) entry which is preliminary data.</text>
</comment>
<feature type="domain" description="SLH" evidence="2">
    <location>
        <begin position="1371"/>
        <end position="1434"/>
    </location>
</feature>